<dbReference type="Gene3D" id="3.40.50.10320">
    <property type="entry name" value="LmbE-like"/>
    <property type="match status" value="1"/>
</dbReference>
<dbReference type="EMBL" id="BJXN01000025">
    <property type="protein sequence ID" value="GEM90878.1"/>
    <property type="molecule type" value="Genomic_DNA"/>
</dbReference>
<evidence type="ECO:0000313" key="1">
    <source>
        <dbReference type="EMBL" id="GEM90878.1"/>
    </source>
</evidence>
<proteinExistence type="predicted"/>
<gene>
    <name evidence="1" type="ORF">ODE01S_23120</name>
</gene>
<dbReference type="InterPro" id="IPR003737">
    <property type="entry name" value="GlcNAc_PI_deacetylase-related"/>
</dbReference>
<evidence type="ECO:0000313" key="2">
    <source>
        <dbReference type="Proteomes" id="UP000321827"/>
    </source>
</evidence>
<accession>A0A511RMK7</accession>
<sequence length="215" mass="24034">MELLLVVPHPDDEVFGAGGVLYQATRRGWSTGLITLTRGDRGKDLGLCSREELPRVREEELRRSAAILGVGHLEVHGYPDQGVGDHPEIVDLLVGRFGALAPERVVTFPPNGLNRHPDHVATHRWVVEALARYRPVKLYYYAPPRPYPGFREGWKPPTHRVALDHGALAVKLKAMAQYRTQALSVLKIMNAAAPRLLEETFHLVGYEGEEREGLD</sequence>
<dbReference type="AlphaFoldDB" id="A0A511RMK7"/>
<reference evidence="1 2" key="1">
    <citation type="submission" date="2019-07" db="EMBL/GenBank/DDBJ databases">
        <title>Whole genome shotgun sequence of Oceanithermus desulfurans NBRC 100063.</title>
        <authorList>
            <person name="Hosoyama A."/>
            <person name="Uohara A."/>
            <person name="Ohji S."/>
            <person name="Ichikawa N."/>
        </authorList>
    </citation>
    <scope>NUCLEOTIDE SEQUENCE [LARGE SCALE GENOMIC DNA]</scope>
    <source>
        <strain evidence="1 2">NBRC 100063</strain>
    </source>
</reference>
<name>A0A511RMK7_9DEIN</name>
<comment type="caution">
    <text evidence="1">The sequence shown here is derived from an EMBL/GenBank/DDBJ whole genome shotgun (WGS) entry which is preliminary data.</text>
</comment>
<dbReference type="Pfam" id="PF02585">
    <property type="entry name" value="PIG-L"/>
    <property type="match status" value="1"/>
</dbReference>
<dbReference type="OrthoDB" id="9815144at2"/>
<organism evidence="1 2">
    <name type="scientific">Oceanithermus desulfurans NBRC 100063</name>
    <dbReference type="NCBI Taxonomy" id="1227550"/>
    <lineage>
        <taxon>Bacteria</taxon>
        <taxon>Thermotogati</taxon>
        <taxon>Deinococcota</taxon>
        <taxon>Deinococci</taxon>
        <taxon>Thermales</taxon>
        <taxon>Thermaceae</taxon>
        <taxon>Oceanithermus</taxon>
    </lineage>
</organism>
<dbReference type="SUPFAM" id="SSF102588">
    <property type="entry name" value="LmbE-like"/>
    <property type="match status" value="1"/>
</dbReference>
<dbReference type="PANTHER" id="PTHR12993">
    <property type="entry name" value="N-ACETYLGLUCOSAMINYL-PHOSPHATIDYLINOSITOL DE-N-ACETYLASE-RELATED"/>
    <property type="match status" value="1"/>
</dbReference>
<dbReference type="RefSeq" id="WP_147149021.1">
    <property type="nucleotide sequence ID" value="NZ_BJXN01000025.1"/>
</dbReference>
<dbReference type="Proteomes" id="UP000321827">
    <property type="component" value="Unassembled WGS sequence"/>
</dbReference>
<protein>
    <submittedName>
        <fullName evidence="1">PIG-L domain-containing protein</fullName>
    </submittedName>
</protein>
<dbReference type="PANTHER" id="PTHR12993:SF11">
    <property type="entry name" value="N-ACETYLGLUCOSAMINYL-PHOSPHATIDYLINOSITOL DE-N-ACETYLASE"/>
    <property type="match status" value="1"/>
</dbReference>
<dbReference type="InterPro" id="IPR024078">
    <property type="entry name" value="LmbE-like_dom_sf"/>
</dbReference>
<dbReference type="GO" id="GO:0016811">
    <property type="term" value="F:hydrolase activity, acting on carbon-nitrogen (but not peptide) bonds, in linear amides"/>
    <property type="evidence" value="ECO:0007669"/>
    <property type="project" value="TreeGrafter"/>
</dbReference>